<evidence type="ECO:0000313" key="5">
    <source>
        <dbReference type="EMBL" id="GIE99850.1"/>
    </source>
</evidence>
<dbReference type="InterPro" id="IPR025662">
    <property type="entry name" value="Sigma_54_int_dom_ATP-bd_1"/>
</dbReference>
<dbReference type="SMART" id="SM00382">
    <property type="entry name" value="AAA"/>
    <property type="match status" value="1"/>
</dbReference>
<name>A0A919K6K1_9ACTN</name>
<dbReference type="Pfam" id="PF25601">
    <property type="entry name" value="AAA_lid_14"/>
    <property type="match status" value="1"/>
</dbReference>
<dbReference type="FunFam" id="3.40.50.300:FF:000006">
    <property type="entry name" value="DNA-binding transcriptional regulator NtrC"/>
    <property type="match status" value="1"/>
</dbReference>
<dbReference type="AlphaFoldDB" id="A0A919K6K1"/>
<protein>
    <recommendedName>
        <fullName evidence="4">Sigma-54 factor interaction domain-containing protein</fullName>
    </recommendedName>
</protein>
<feature type="domain" description="Sigma-54 factor interaction" evidence="4">
    <location>
        <begin position="131"/>
        <end position="360"/>
    </location>
</feature>
<dbReference type="EMBL" id="BOMV01000077">
    <property type="protein sequence ID" value="GIE99850.1"/>
    <property type="molecule type" value="Genomic_DNA"/>
</dbReference>
<dbReference type="Gene3D" id="1.10.8.60">
    <property type="match status" value="1"/>
</dbReference>
<evidence type="ECO:0000259" key="4">
    <source>
        <dbReference type="PROSITE" id="PS50045"/>
    </source>
</evidence>
<keyword evidence="1" id="KW-0547">Nucleotide-binding</keyword>
<dbReference type="GO" id="GO:0006355">
    <property type="term" value="P:regulation of DNA-templated transcription"/>
    <property type="evidence" value="ECO:0007669"/>
    <property type="project" value="InterPro"/>
</dbReference>
<evidence type="ECO:0000256" key="2">
    <source>
        <dbReference type="ARBA" id="ARBA00022840"/>
    </source>
</evidence>
<dbReference type="InterPro" id="IPR025943">
    <property type="entry name" value="Sigma_54_int_dom_ATP-bd_2"/>
</dbReference>
<dbReference type="PROSITE" id="PS50045">
    <property type="entry name" value="SIGMA54_INTERACT_4"/>
    <property type="match status" value="1"/>
</dbReference>
<dbReference type="GO" id="GO:0005524">
    <property type="term" value="F:ATP binding"/>
    <property type="evidence" value="ECO:0007669"/>
    <property type="project" value="UniProtKB-KW"/>
</dbReference>
<dbReference type="InterPro" id="IPR058031">
    <property type="entry name" value="AAA_lid_NorR"/>
</dbReference>
<dbReference type="PANTHER" id="PTHR32071">
    <property type="entry name" value="TRANSCRIPTIONAL REGULATORY PROTEIN"/>
    <property type="match status" value="1"/>
</dbReference>
<dbReference type="InterPro" id="IPR027417">
    <property type="entry name" value="P-loop_NTPase"/>
</dbReference>
<dbReference type="CDD" id="cd00009">
    <property type="entry name" value="AAA"/>
    <property type="match status" value="1"/>
</dbReference>
<dbReference type="Proteomes" id="UP000636960">
    <property type="component" value="Unassembled WGS sequence"/>
</dbReference>
<dbReference type="PANTHER" id="PTHR32071:SF81">
    <property type="entry name" value="PROPIONATE CATABOLISM OPERON REGULATORY PROTEIN"/>
    <property type="match status" value="1"/>
</dbReference>
<dbReference type="Gene3D" id="3.40.50.300">
    <property type="entry name" value="P-loop containing nucleotide triphosphate hydrolases"/>
    <property type="match status" value="1"/>
</dbReference>
<dbReference type="InterPro" id="IPR003593">
    <property type="entry name" value="AAA+_ATPase"/>
</dbReference>
<evidence type="ECO:0000256" key="3">
    <source>
        <dbReference type="SAM" id="MobiDB-lite"/>
    </source>
</evidence>
<comment type="caution">
    <text evidence="5">The sequence shown here is derived from an EMBL/GenBank/DDBJ whole genome shotgun (WGS) entry which is preliminary data.</text>
</comment>
<dbReference type="Pfam" id="PF00158">
    <property type="entry name" value="Sigma54_activat"/>
    <property type="match status" value="1"/>
</dbReference>
<gene>
    <name evidence="5" type="ORF">Ari01nite_73150</name>
</gene>
<dbReference type="SUPFAM" id="SSF52540">
    <property type="entry name" value="P-loop containing nucleoside triphosphate hydrolases"/>
    <property type="match status" value="1"/>
</dbReference>
<dbReference type="RefSeq" id="WP_203786911.1">
    <property type="nucleotide sequence ID" value="NZ_BOMV01000077.1"/>
</dbReference>
<reference evidence="5" key="1">
    <citation type="submission" date="2021-01" db="EMBL/GenBank/DDBJ databases">
        <title>Whole genome shotgun sequence of Actinoplanes rishiriensis NBRC 108556.</title>
        <authorList>
            <person name="Komaki H."/>
            <person name="Tamura T."/>
        </authorList>
    </citation>
    <scope>NUCLEOTIDE SEQUENCE</scope>
    <source>
        <strain evidence="5">NBRC 108556</strain>
    </source>
</reference>
<sequence>MSPERPAAVAPIEARLEIADLPAGIAGALDRELRTVGVRPSATAHNTVLALDASRPGAADRVRGLAGPGRLLVLSTAPIPAGDTGWALLRAGASDVVVWGGAETAVPVARRLRRWQNVDMLLDRPYVREFLVGGSPVWRAVLREAVEAARFTAAAVLITGESGTGKERMAQLIHDLDPRPTKKKLVILDCSTIVPTLSGSEFFGHEKGAFTGAAAPRTGAFELADGGTLFLDEVGELPVTLQAELLRVIQEGTFKRVGSNLWRKSSFRLICATNRDLLAGQAAGTFRPDFFHRISGCTLRLPSLRERTGDVIPLVEHFFREALPDREPPRLSPAVRELVLQRPYPGNVRDLRALALRIIHRHLGGDEISLGDVPEAERPEPGHRPGIRTGDPRLAGWVRDRLGGGATLADLTVGVEEEALRAALLSADGDAGRAARTLGIPVPRDGAAVPAR</sequence>
<dbReference type="PROSITE" id="PS00675">
    <property type="entry name" value="SIGMA54_INTERACT_1"/>
    <property type="match status" value="1"/>
</dbReference>
<evidence type="ECO:0000256" key="1">
    <source>
        <dbReference type="ARBA" id="ARBA00022741"/>
    </source>
</evidence>
<dbReference type="PROSITE" id="PS00676">
    <property type="entry name" value="SIGMA54_INTERACT_2"/>
    <property type="match status" value="1"/>
</dbReference>
<evidence type="ECO:0000313" key="6">
    <source>
        <dbReference type="Proteomes" id="UP000636960"/>
    </source>
</evidence>
<keyword evidence="2" id="KW-0067">ATP-binding</keyword>
<organism evidence="5 6">
    <name type="scientific">Paractinoplanes rishiriensis</name>
    <dbReference type="NCBI Taxonomy" id="1050105"/>
    <lineage>
        <taxon>Bacteria</taxon>
        <taxon>Bacillati</taxon>
        <taxon>Actinomycetota</taxon>
        <taxon>Actinomycetes</taxon>
        <taxon>Micromonosporales</taxon>
        <taxon>Micromonosporaceae</taxon>
        <taxon>Paractinoplanes</taxon>
    </lineage>
</organism>
<keyword evidence="6" id="KW-1185">Reference proteome</keyword>
<dbReference type="InterPro" id="IPR002078">
    <property type="entry name" value="Sigma_54_int"/>
</dbReference>
<accession>A0A919K6K1</accession>
<feature type="region of interest" description="Disordered" evidence="3">
    <location>
        <begin position="370"/>
        <end position="392"/>
    </location>
</feature>
<proteinExistence type="predicted"/>